<comment type="caution">
    <text evidence="1">The sequence shown here is derived from an EMBL/GenBank/DDBJ whole genome shotgun (WGS) entry which is preliminary data.</text>
</comment>
<evidence type="ECO:0000313" key="2">
    <source>
        <dbReference type="Proteomes" id="UP000887116"/>
    </source>
</evidence>
<reference evidence="1" key="1">
    <citation type="submission" date="2020-07" db="EMBL/GenBank/DDBJ databases">
        <title>Multicomponent nature underlies the extraordinary mechanical properties of spider dragline silk.</title>
        <authorList>
            <person name="Kono N."/>
            <person name="Nakamura H."/>
            <person name="Mori M."/>
            <person name="Yoshida Y."/>
            <person name="Ohtoshi R."/>
            <person name="Malay A.D."/>
            <person name="Moran D.A.P."/>
            <person name="Tomita M."/>
            <person name="Numata K."/>
            <person name="Arakawa K."/>
        </authorList>
    </citation>
    <scope>NUCLEOTIDE SEQUENCE</scope>
</reference>
<dbReference type="AlphaFoldDB" id="A0A8X6J692"/>
<sequence length="223" mass="25843">MPRKFLTQIEIENLMKDLDEENFDDSDSEYEDEFENSIFENNEVDLDVSANFDEKLKAYSHGKRFLKNKKQMFALLIPIPRKFCSQICSQLSSIKIYAGEKRMWQQKYLFTSESDSQLFPSYDLFGRNYGFDYDEGQTITQPPLPVASRNRHMKLCHPELLEASKLSASVGDSVYFHLKVLLSNILSMNFLPEIICLMGKKLKIPSARHLLRVHLTNSVVNIA</sequence>
<name>A0A8X6J692_TRICU</name>
<protein>
    <submittedName>
        <fullName evidence="1">Uncharacterized protein</fullName>
    </submittedName>
</protein>
<accession>A0A8X6J692</accession>
<keyword evidence="2" id="KW-1185">Reference proteome</keyword>
<organism evidence="1 2">
    <name type="scientific">Trichonephila clavata</name>
    <name type="common">Joro spider</name>
    <name type="synonym">Nephila clavata</name>
    <dbReference type="NCBI Taxonomy" id="2740835"/>
    <lineage>
        <taxon>Eukaryota</taxon>
        <taxon>Metazoa</taxon>
        <taxon>Ecdysozoa</taxon>
        <taxon>Arthropoda</taxon>
        <taxon>Chelicerata</taxon>
        <taxon>Arachnida</taxon>
        <taxon>Araneae</taxon>
        <taxon>Araneomorphae</taxon>
        <taxon>Entelegynae</taxon>
        <taxon>Araneoidea</taxon>
        <taxon>Nephilidae</taxon>
        <taxon>Trichonephila</taxon>
    </lineage>
</organism>
<dbReference type="OrthoDB" id="10590084at2759"/>
<evidence type="ECO:0000313" key="1">
    <source>
        <dbReference type="EMBL" id="GFR21990.1"/>
    </source>
</evidence>
<dbReference type="Proteomes" id="UP000887116">
    <property type="component" value="Unassembled WGS sequence"/>
</dbReference>
<proteinExistence type="predicted"/>
<gene>
    <name evidence="1" type="ORF">TNCT_428471</name>
</gene>
<dbReference type="EMBL" id="BMAO01018221">
    <property type="protein sequence ID" value="GFR21990.1"/>
    <property type="molecule type" value="Genomic_DNA"/>
</dbReference>